<dbReference type="EMBL" id="CABVPY010000108">
    <property type="protein sequence ID" value="VWC48740.1"/>
    <property type="molecule type" value="Genomic_DNA"/>
</dbReference>
<dbReference type="Proteomes" id="UP000494170">
    <property type="component" value="Unassembled WGS sequence"/>
</dbReference>
<comment type="subcellular location">
    <subcellularLocation>
        <location evidence="1">Endomembrane system</location>
        <topology evidence="1">Multi-pass membrane protein</topology>
    </subcellularLocation>
</comment>
<keyword evidence="4 5" id="KW-0472">Membrane</keyword>
<protein>
    <submittedName>
        <fullName evidence="6">Isoprenylcysteine carboxyl methyltransferase</fullName>
    </submittedName>
</protein>
<dbReference type="Pfam" id="PF04191">
    <property type="entry name" value="PEMT"/>
    <property type="match status" value="1"/>
</dbReference>
<sequence>MKQAIQDAGGRGECAQAALMPHAAVADGKSKSESIDLIELGARVASVTVLGVFVYLIYIPWRQNPGRITLILLLVSAVLTVGLSAFAKLPKRRDWHPVAVCFSLGGSFYCLTYQLDASTQLIPEWAGGSLQLCGIAFQLFAKLSLGRSFGLLPANRGVVSVGAYRFVRHPIYAAYLLSEIGFVLANYSPRNVFMITSWMLLQIGRISLEERVLSEDADYRAYKEKVRYRLIPGLF</sequence>
<accession>A0A6P3CM92</accession>
<evidence type="ECO:0000256" key="2">
    <source>
        <dbReference type="ARBA" id="ARBA00022692"/>
    </source>
</evidence>
<dbReference type="PANTHER" id="PTHR43847">
    <property type="entry name" value="BLL3993 PROTEIN"/>
    <property type="match status" value="1"/>
</dbReference>
<organism evidence="6 7">
    <name type="scientific">Burkholderia lata (strain ATCC 17760 / DSM 23089 / LMG 22485 / NCIMB 9086 / R18194 / 383)</name>
    <dbReference type="NCBI Taxonomy" id="482957"/>
    <lineage>
        <taxon>Bacteria</taxon>
        <taxon>Pseudomonadati</taxon>
        <taxon>Pseudomonadota</taxon>
        <taxon>Betaproteobacteria</taxon>
        <taxon>Burkholderiales</taxon>
        <taxon>Burkholderiaceae</taxon>
        <taxon>Burkholderia</taxon>
        <taxon>Burkholderia cepacia complex</taxon>
    </lineage>
</organism>
<name>A0A6P3CM92_BURL3</name>
<dbReference type="GO" id="GO:0008168">
    <property type="term" value="F:methyltransferase activity"/>
    <property type="evidence" value="ECO:0007669"/>
    <property type="project" value="UniProtKB-KW"/>
</dbReference>
<evidence type="ECO:0000256" key="1">
    <source>
        <dbReference type="ARBA" id="ARBA00004127"/>
    </source>
</evidence>
<keyword evidence="6" id="KW-0489">Methyltransferase</keyword>
<keyword evidence="3 5" id="KW-1133">Transmembrane helix</keyword>
<keyword evidence="6" id="KW-0808">Transferase</keyword>
<proteinExistence type="predicted"/>
<feature type="transmembrane region" description="Helical" evidence="5">
    <location>
        <begin position="67"/>
        <end position="86"/>
    </location>
</feature>
<evidence type="ECO:0000256" key="5">
    <source>
        <dbReference type="SAM" id="Phobius"/>
    </source>
</evidence>
<feature type="transmembrane region" description="Helical" evidence="5">
    <location>
        <begin position="40"/>
        <end position="61"/>
    </location>
</feature>
<evidence type="ECO:0000256" key="3">
    <source>
        <dbReference type="ARBA" id="ARBA00022989"/>
    </source>
</evidence>
<evidence type="ECO:0000313" key="6">
    <source>
        <dbReference type="EMBL" id="VWC48740.1"/>
    </source>
</evidence>
<dbReference type="PANTHER" id="PTHR43847:SF1">
    <property type="entry name" value="BLL3993 PROTEIN"/>
    <property type="match status" value="1"/>
</dbReference>
<evidence type="ECO:0000256" key="4">
    <source>
        <dbReference type="ARBA" id="ARBA00023136"/>
    </source>
</evidence>
<dbReference type="InterPro" id="IPR007318">
    <property type="entry name" value="Phopholipid_MeTrfase"/>
</dbReference>
<dbReference type="GO" id="GO:0012505">
    <property type="term" value="C:endomembrane system"/>
    <property type="evidence" value="ECO:0007669"/>
    <property type="project" value="UniProtKB-SubCell"/>
</dbReference>
<evidence type="ECO:0000313" key="7">
    <source>
        <dbReference type="Proteomes" id="UP000494170"/>
    </source>
</evidence>
<dbReference type="InterPro" id="IPR052527">
    <property type="entry name" value="Metal_cation-efflux_comp"/>
</dbReference>
<keyword evidence="2 5" id="KW-0812">Transmembrane</keyword>
<dbReference type="GO" id="GO:0032259">
    <property type="term" value="P:methylation"/>
    <property type="evidence" value="ECO:0007669"/>
    <property type="project" value="UniProtKB-KW"/>
</dbReference>
<reference evidence="6 7" key="1">
    <citation type="submission" date="2019-09" db="EMBL/GenBank/DDBJ databases">
        <authorList>
            <person name="Depoorter E."/>
        </authorList>
    </citation>
    <scope>NUCLEOTIDE SEQUENCE [LARGE SCALE GENOMIC DNA]</scope>
    <source>
        <strain evidence="6">LMG 6863</strain>
    </source>
</reference>
<dbReference type="AlphaFoldDB" id="A0A6P3CM92"/>
<dbReference type="Gene3D" id="1.20.120.1630">
    <property type="match status" value="1"/>
</dbReference>
<gene>
    <name evidence="6" type="ORF">BLA6863_07649</name>
</gene>